<evidence type="ECO:0000256" key="5">
    <source>
        <dbReference type="ARBA" id="ARBA00023157"/>
    </source>
</evidence>
<accession>I3E149</accession>
<keyword evidence="8" id="KW-1185">Reference proteome</keyword>
<dbReference type="Pfam" id="PF01266">
    <property type="entry name" value="DAO"/>
    <property type="match status" value="1"/>
</dbReference>
<sequence length="513" mass="57540">MAENDKVSKKMPQFPEPYWRNSANLPSFEKLTGDREADVVIVGGGITGITAAYLLVKEGLQVALLDAGNILNGTTGHTTAKITAQHGLIYDELISHFGEEKAKLYYQASIDALTFIKNTVKDRQIDCDLNEEDAYVYTNSSNYTQKIINELKAYEKLGIDVEFLSEIPIPVKMKAAIVMKKQAQFHPLKYLSGLVEYLSQNGCSIYENTTAVDIEKGEHPVVTTRDGHKITCRSVIIASHFPFFDKTGAYFARMYAERSYVLAVKTEKEYSGGMYINAEQPTRSLRYAEIDGEKLILFSGERHKTGHAFNTMKHYEALEAFAEETFGIKEIPYRWSAQDLTTLDKVPYIGPISSNNPNIYVASGYRKWGMTNGTAAAMLITDLILNKENRYEDLFTPSRFNADPSLKKVISQNLQVAKDLIEGKLEHPAKYPEELGTDEGAAVTVNGKRAGAYKDEEGKLYIVDTTCRHMGCELEWNNGERTWDCPCHGSRYSYKGEVVEGPAEVPLKQIENQ</sequence>
<comment type="caution">
    <text evidence="7">The sequence shown here is derived from an EMBL/GenBank/DDBJ whole genome shotgun (WGS) entry which is preliminary data.</text>
</comment>
<keyword evidence="5" id="KW-1015">Disulfide bond</keyword>
<organism evidence="7 8">
    <name type="scientific">Bacillus methanolicus PB1</name>
    <dbReference type="NCBI Taxonomy" id="997296"/>
    <lineage>
        <taxon>Bacteria</taxon>
        <taxon>Bacillati</taxon>
        <taxon>Bacillota</taxon>
        <taxon>Bacilli</taxon>
        <taxon>Bacillales</taxon>
        <taxon>Bacillaceae</taxon>
        <taxon>Bacillus</taxon>
    </lineage>
</organism>
<dbReference type="OrthoDB" id="9767869at2"/>
<dbReference type="PANTHER" id="PTHR13847">
    <property type="entry name" value="SARCOSINE DEHYDROGENASE-RELATED"/>
    <property type="match status" value="1"/>
</dbReference>
<dbReference type="GO" id="GO:0016705">
    <property type="term" value="F:oxidoreductase activity, acting on paired donors, with incorporation or reduction of molecular oxygen"/>
    <property type="evidence" value="ECO:0007669"/>
    <property type="project" value="UniProtKB-ARBA"/>
</dbReference>
<dbReference type="PATRIC" id="fig|997296.3.peg.1628"/>
<evidence type="ECO:0000256" key="3">
    <source>
        <dbReference type="ARBA" id="ARBA00023004"/>
    </source>
</evidence>
<dbReference type="Gene3D" id="2.102.10.10">
    <property type="entry name" value="Rieske [2Fe-2S] iron-sulphur domain"/>
    <property type="match status" value="1"/>
</dbReference>
<dbReference type="Gene3D" id="3.50.50.60">
    <property type="entry name" value="FAD/NAD(P)-binding domain"/>
    <property type="match status" value="1"/>
</dbReference>
<dbReference type="SUPFAM" id="SSF50022">
    <property type="entry name" value="ISP domain"/>
    <property type="match status" value="1"/>
</dbReference>
<dbReference type="FunFam" id="2.102.10.10:FF:000014">
    <property type="entry name" value="Oxidoreductase, FAD dependent"/>
    <property type="match status" value="1"/>
</dbReference>
<dbReference type="CDD" id="cd03477">
    <property type="entry name" value="Rieske_YhfW_C"/>
    <property type="match status" value="1"/>
</dbReference>
<dbReference type="GO" id="GO:0016020">
    <property type="term" value="C:membrane"/>
    <property type="evidence" value="ECO:0007669"/>
    <property type="project" value="InterPro"/>
</dbReference>
<dbReference type="InterPro" id="IPR036922">
    <property type="entry name" value="Rieske_2Fe-2S_sf"/>
</dbReference>
<feature type="domain" description="Rieske" evidence="6">
    <location>
        <begin position="427"/>
        <end position="513"/>
    </location>
</feature>
<evidence type="ECO:0000313" key="8">
    <source>
        <dbReference type="Proteomes" id="UP000010523"/>
    </source>
</evidence>
<evidence type="ECO:0000313" key="7">
    <source>
        <dbReference type="EMBL" id="EIJ80220.1"/>
    </source>
</evidence>
<dbReference type="Pfam" id="PF00355">
    <property type="entry name" value="Rieske"/>
    <property type="match status" value="1"/>
</dbReference>
<dbReference type="RefSeq" id="WP_003351651.1">
    <property type="nucleotide sequence ID" value="NZ_AFEU01000002.1"/>
</dbReference>
<dbReference type="eggNOG" id="COG0723">
    <property type="taxonomic scope" value="Bacteria"/>
</dbReference>
<name>I3E149_BACMT</name>
<dbReference type="AlphaFoldDB" id="I3E149"/>
<keyword evidence="2" id="KW-0479">Metal-binding</keyword>
<evidence type="ECO:0000256" key="1">
    <source>
        <dbReference type="ARBA" id="ARBA00022714"/>
    </source>
</evidence>
<reference evidence="7 8" key="1">
    <citation type="journal article" date="2012" name="Appl. Environ. Microbiol.">
        <title>Genome Sequence of Thermotolerant Bacillus methanolicus: Features and Regulation Related to Methylotrophy and Production of L-Lysine and L-Glutamate from Methanol.</title>
        <authorList>
            <person name="Heggeset T.M."/>
            <person name="Krog A."/>
            <person name="Balzer S."/>
            <person name="Wentzel A."/>
            <person name="Ellingsen T.E."/>
            <person name="Brautaset T."/>
        </authorList>
    </citation>
    <scope>NUCLEOTIDE SEQUENCE [LARGE SCALE GENOMIC DNA]</scope>
    <source>
        <strain evidence="7 8">PB1</strain>
    </source>
</reference>
<dbReference type="GO" id="GO:0046872">
    <property type="term" value="F:metal ion binding"/>
    <property type="evidence" value="ECO:0007669"/>
    <property type="project" value="UniProtKB-KW"/>
</dbReference>
<dbReference type="GO" id="GO:0051537">
    <property type="term" value="F:2 iron, 2 sulfur cluster binding"/>
    <property type="evidence" value="ECO:0007669"/>
    <property type="project" value="UniProtKB-KW"/>
</dbReference>
<evidence type="ECO:0000256" key="4">
    <source>
        <dbReference type="ARBA" id="ARBA00023014"/>
    </source>
</evidence>
<dbReference type="Proteomes" id="UP000010523">
    <property type="component" value="Unassembled WGS sequence"/>
</dbReference>
<keyword evidence="4" id="KW-0411">Iron-sulfur</keyword>
<dbReference type="STRING" id="997296.PB1_07662"/>
<dbReference type="InterPro" id="IPR017941">
    <property type="entry name" value="Rieske_2Fe-2S"/>
</dbReference>
<dbReference type="SUPFAM" id="SSF51905">
    <property type="entry name" value="FAD/NAD(P)-binding domain"/>
    <property type="match status" value="1"/>
</dbReference>
<dbReference type="PANTHER" id="PTHR13847:SF274">
    <property type="entry name" value="RIESKE 2FE-2S IRON-SULFUR PROTEIN YHFW-RELATED"/>
    <property type="match status" value="1"/>
</dbReference>
<dbReference type="EMBL" id="AFEU01000002">
    <property type="protein sequence ID" value="EIJ80220.1"/>
    <property type="molecule type" value="Genomic_DNA"/>
</dbReference>
<gene>
    <name evidence="7" type="ORF">PB1_07662</name>
</gene>
<evidence type="ECO:0000259" key="6">
    <source>
        <dbReference type="PROSITE" id="PS51296"/>
    </source>
</evidence>
<proteinExistence type="predicted"/>
<dbReference type="PROSITE" id="PS51296">
    <property type="entry name" value="RIESKE"/>
    <property type="match status" value="1"/>
</dbReference>
<keyword evidence="3" id="KW-0408">Iron</keyword>
<dbReference type="GO" id="GO:0004497">
    <property type="term" value="F:monooxygenase activity"/>
    <property type="evidence" value="ECO:0007669"/>
    <property type="project" value="UniProtKB-ARBA"/>
</dbReference>
<keyword evidence="1" id="KW-0001">2Fe-2S</keyword>
<dbReference type="GO" id="GO:0005737">
    <property type="term" value="C:cytoplasm"/>
    <property type="evidence" value="ECO:0007669"/>
    <property type="project" value="TreeGrafter"/>
</dbReference>
<protein>
    <submittedName>
        <fullName evidence="7">FAD dependent oxidoreductase</fullName>
    </submittedName>
</protein>
<dbReference type="PRINTS" id="PR00162">
    <property type="entry name" value="RIESKE"/>
</dbReference>
<dbReference type="InterPro" id="IPR038010">
    <property type="entry name" value="YhfW_C"/>
</dbReference>
<dbReference type="InterPro" id="IPR005805">
    <property type="entry name" value="Rieske_Fe-S_prot_C"/>
</dbReference>
<dbReference type="InterPro" id="IPR036188">
    <property type="entry name" value="FAD/NAD-bd_sf"/>
</dbReference>
<evidence type="ECO:0000256" key="2">
    <source>
        <dbReference type="ARBA" id="ARBA00022723"/>
    </source>
</evidence>
<dbReference type="eggNOG" id="COG0665">
    <property type="taxonomic scope" value="Bacteria"/>
</dbReference>
<dbReference type="Gene3D" id="3.30.9.10">
    <property type="entry name" value="D-Amino Acid Oxidase, subunit A, domain 2"/>
    <property type="match status" value="1"/>
</dbReference>
<dbReference type="InterPro" id="IPR006076">
    <property type="entry name" value="FAD-dep_OxRdtase"/>
</dbReference>